<accession>A0A2Z5FVB5</accession>
<dbReference type="SUPFAM" id="SSF46894">
    <property type="entry name" value="C-terminal effector domain of the bipartite response regulators"/>
    <property type="match status" value="1"/>
</dbReference>
<dbReference type="Pfam" id="PF00072">
    <property type="entry name" value="Response_reg"/>
    <property type="match status" value="1"/>
</dbReference>
<keyword evidence="1 3" id="KW-0597">Phosphoprotein</keyword>
<evidence type="ECO:0000256" key="3">
    <source>
        <dbReference type="PROSITE-ProRule" id="PRU00169"/>
    </source>
</evidence>
<dbReference type="PRINTS" id="PR00038">
    <property type="entry name" value="HTHLUXR"/>
</dbReference>
<dbReference type="Proteomes" id="UP000253606">
    <property type="component" value="Chromosome"/>
</dbReference>
<dbReference type="AlphaFoldDB" id="A0A2Z5FVB5"/>
<evidence type="ECO:0000256" key="2">
    <source>
        <dbReference type="ARBA" id="ARBA00023125"/>
    </source>
</evidence>
<evidence type="ECO:0000313" key="6">
    <source>
        <dbReference type="EMBL" id="AXC10356.1"/>
    </source>
</evidence>
<dbReference type="InterPro" id="IPR011006">
    <property type="entry name" value="CheY-like_superfamily"/>
</dbReference>
<name>A0A2Z5FVB5_9BACT</name>
<dbReference type="GO" id="GO:0000160">
    <property type="term" value="P:phosphorelay signal transduction system"/>
    <property type="evidence" value="ECO:0007669"/>
    <property type="project" value="InterPro"/>
</dbReference>
<sequence length="211" mass="23044">MEMNPSDPIKILSVDDHPLVRDGINFAIQSQPDMVVVAEAADGQQAVEEFRRHRPDVTLMDLQMPLMNGIDATIEIKRISPAARILVLTTYSGDVQATRALKAGAAGYLLKGSLRKELVQAIRDVHQGRRRIQPEIACDLAGHFDADILSAREIEVLRSVAEGCSNKVVAGNLSIAEDTVKGHMKSIMAKLQANDRTHAVLIAMKRGFLDG</sequence>
<dbReference type="PROSITE" id="PS00622">
    <property type="entry name" value="HTH_LUXR_1"/>
    <property type="match status" value="1"/>
</dbReference>
<dbReference type="EMBL" id="CP030840">
    <property type="protein sequence ID" value="AXC10356.1"/>
    <property type="molecule type" value="Genomic_DNA"/>
</dbReference>
<keyword evidence="7" id="KW-1185">Reference proteome</keyword>
<dbReference type="PROSITE" id="PS50043">
    <property type="entry name" value="HTH_LUXR_2"/>
    <property type="match status" value="1"/>
</dbReference>
<dbReference type="InterPro" id="IPR000792">
    <property type="entry name" value="Tscrpt_reg_LuxR_C"/>
</dbReference>
<evidence type="ECO:0000259" key="5">
    <source>
        <dbReference type="PROSITE" id="PS50110"/>
    </source>
</evidence>
<dbReference type="SMART" id="SM00421">
    <property type="entry name" value="HTH_LUXR"/>
    <property type="match status" value="1"/>
</dbReference>
<dbReference type="Pfam" id="PF00196">
    <property type="entry name" value="GerE"/>
    <property type="match status" value="1"/>
</dbReference>
<evidence type="ECO:0000256" key="1">
    <source>
        <dbReference type="ARBA" id="ARBA00022553"/>
    </source>
</evidence>
<evidence type="ECO:0000313" key="7">
    <source>
        <dbReference type="Proteomes" id="UP000253606"/>
    </source>
</evidence>
<gene>
    <name evidence="6" type="ORF">ACPOL_1005</name>
</gene>
<feature type="modified residue" description="4-aspartylphosphate" evidence="3">
    <location>
        <position position="61"/>
    </location>
</feature>
<dbReference type="PANTHER" id="PTHR43214:SF43">
    <property type="entry name" value="TWO-COMPONENT RESPONSE REGULATOR"/>
    <property type="match status" value="1"/>
</dbReference>
<dbReference type="InterPro" id="IPR039420">
    <property type="entry name" value="WalR-like"/>
</dbReference>
<feature type="domain" description="Response regulatory" evidence="5">
    <location>
        <begin position="10"/>
        <end position="126"/>
    </location>
</feature>
<evidence type="ECO:0000259" key="4">
    <source>
        <dbReference type="PROSITE" id="PS50043"/>
    </source>
</evidence>
<dbReference type="KEGG" id="abas:ACPOL_1005"/>
<dbReference type="InterPro" id="IPR016032">
    <property type="entry name" value="Sig_transdc_resp-reg_C-effctor"/>
</dbReference>
<dbReference type="InterPro" id="IPR058245">
    <property type="entry name" value="NreC/VraR/RcsB-like_REC"/>
</dbReference>
<dbReference type="GO" id="GO:0003677">
    <property type="term" value="F:DNA binding"/>
    <property type="evidence" value="ECO:0007669"/>
    <property type="project" value="UniProtKB-KW"/>
</dbReference>
<dbReference type="CDD" id="cd17535">
    <property type="entry name" value="REC_NarL-like"/>
    <property type="match status" value="1"/>
</dbReference>
<dbReference type="Gene3D" id="3.40.50.2300">
    <property type="match status" value="1"/>
</dbReference>
<dbReference type="InterPro" id="IPR001789">
    <property type="entry name" value="Sig_transdc_resp-reg_receiver"/>
</dbReference>
<reference evidence="6 7" key="1">
    <citation type="journal article" date="2018" name="Front. Microbiol.">
        <title>Hydrolytic Capabilities as a Key to Environmental Success: Chitinolytic and Cellulolytic Acidobacteria From Acidic Sub-arctic Soils and Boreal Peatlands.</title>
        <authorList>
            <person name="Belova S.E."/>
            <person name="Ravin N.V."/>
            <person name="Pankratov T.A."/>
            <person name="Rakitin A.L."/>
            <person name="Ivanova A.A."/>
            <person name="Beletsky A.V."/>
            <person name="Mardanov A.V."/>
            <person name="Sinninghe Damste J.S."/>
            <person name="Dedysh S.N."/>
        </authorList>
    </citation>
    <scope>NUCLEOTIDE SEQUENCE [LARGE SCALE GENOMIC DNA]</scope>
    <source>
        <strain evidence="6 7">SBC82</strain>
    </source>
</reference>
<organism evidence="6 7">
    <name type="scientific">Acidisarcina polymorpha</name>
    <dbReference type="NCBI Taxonomy" id="2211140"/>
    <lineage>
        <taxon>Bacteria</taxon>
        <taxon>Pseudomonadati</taxon>
        <taxon>Acidobacteriota</taxon>
        <taxon>Terriglobia</taxon>
        <taxon>Terriglobales</taxon>
        <taxon>Acidobacteriaceae</taxon>
        <taxon>Acidisarcina</taxon>
    </lineage>
</organism>
<keyword evidence="2" id="KW-0238">DNA-binding</keyword>
<feature type="domain" description="HTH luxR-type" evidence="4">
    <location>
        <begin position="142"/>
        <end position="207"/>
    </location>
</feature>
<dbReference type="PROSITE" id="PS50110">
    <property type="entry name" value="RESPONSE_REGULATORY"/>
    <property type="match status" value="1"/>
</dbReference>
<protein>
    <submittedName>
        <fullName evidence="6">Two-component system response regulator</fullName>
    </submittedName>
</protein>
<dbReference type="PANTHER" id="PTHR43214">
    <property type="entry name" value="TWO-COMPONENT RESPONSE REGULATOR"/>
    <property type="match status" value="1"/>
</dbReference>
<dbReference type="GO" id="GO:0006355">
    <property type="term" value="P:regulation of DNA-templated transcription"/>
    <property type="evidence" value="ECO:0007669"/>
    <property type="project" value="InterPro"/>
</dbReference>
<proteinExistence type="predicted"/>
<dbReference type="SMART" id="SM00448">
    <property type="entry name" value="REC"/>
    <property type="match status" value="1"/>
</dbReference>
<dbReference type="SUPFAM" id="SSF52172">
    <property type="entry name" value="CheY-like"/>
    <property type="match status" value="1"/>
</dbReference>
<dbReference type="CDD" id="cd06170">
    <property type="entry name" value="LuxR_C_like"/>
    <property type="match status" value="1"/>
</dbReference>